<evidence type="ECO:0000313" key="1">
    <source>
        <dbReference type="EMBL" id="EEF13683.1"/>
    </source>
</evidence>
<evidence type="ECO:0000313" key="2">
    <source>
        <dbReference type="Proteomes" id="UP000003082"/>
    </source>
</evidence>
<proteinExistence type="predicted"/>
<comment type="caution">
    <text evidence="1">The sequence shown here is derived from an EMBL/GenBank/DDBJ whole genome shotgun (WGS) entry which is preliminary data.</text>
</comment>
<sequence>MKQNRSSCFVKAAKWEAAAVGYEPARLAIAAKALKNQASKRLNFIKGLRVKGCLV</sequence>
<protein>
    <submittedName>
        <fullName evidence="1">Uncharacterized protein</fullName>
    </submittedName>
</protein>
<reference evidence="1 2" key="1">
    <citation type="submission" date="2008-08" db="EMBL/GenBank/DDBJ databases">
        <authorList>
            <person name="Madupu R."/>
            <person name="Durkin A.S."/>
            <person name="Torralba M."/>
            <person name="Methe B."/>
            <person name="Sutton G.G."/>
            <person name="Strausberg R.L."/>
            <person name="Nelson K.E."/>
        </authorList>
    </citation>
    <scope>NUCLEOTIDE SEQUENCE [LARGE SCALE GENOMIC DNA]</scope>
    <source>
        <strain evidence="1 2">RM3267</strain>
    </source>
</reference>
<gene>
    <name evidence="1" type="ORF">CAMRE0001_1051</name>
</gene>
<dbReference type="AlphaFoldDB" id="B9D2V1"/>
<dbReference type="Proteomes" id="UP000003082">
    <property type="component" value="Unassembled WGS sequence"/>
</dbReference>
<keyword evidence="2" id="KW-1185">Reference proteome</keyword>
<dbReference type="EMBL" id="ACFU01000015">
    <property type="protein sequence ID" value="EEF13683.1"/>
    <property type="molecule type" value="Genomic_DNA"/>
</dbReference>
<name>B9D2V1_CAMRE</name>
<accession>B9D2V1</accession>
<organism evidence="1 2">
    <name type="scientific">Campylobacter rectus RM3267</name>
    <dbReference type="NCBI Taxonomy" id="553218"/>
    <lineage>
        <taxon>Bacteria</taxon>
        <taxon>Pseudomonadati</taxon>
        <taxon>Campylobacterota</taxon>
        <taxon>Epsilonproteobacteria</taxon>
        <taxon>Campylobacterales</taxon>
        <taxon>Campylobacteraceae</taxon>
        <taxon>Campylobacter</taxon>
    </lineage>
</organism>